<accession>A0A8T9QG12</accession>
<proteinExistence type="predicted"/>
<dbReference type="Pfam" id="PF20217">
    <property type="entry name" value="DUF6577"/>
    <property type="match status" value="1"/>
</dbReference>
<sequence>MEEQEESVPKTLNWLELRNIFAQHPELTRAQVFDFYRRREPEAKQTTLDWRIYELVSRGLLVSLGRGRYTLASTAQKYSSYLPELASTERNIWRALVKELQMPEGCLWSTAWANEFSLHQAARNFLIVEVPRDYVQAVFFALKDRHSHRVFLRPDPEILSYYVAETDKPIIVTAFVRRAPVQQVKRVPVPRLEKMLVDLFSSPNLFAAYQGRELEIIFSNAHRSYALDERTLLSYAQRRHKAPELRRFLRQLPDWPHSINLQ</sequence>
<reference evidence="1" key="1">
    <citation type="submission" date="2022-04" db="EMBL/GenBank/DDBJ databases">
        <title>Hymenobacter sp. isolated from the air.</title>
        <authorList>
            <person name="Won M."/>
            <person name="Lee C.-M."/>
            <person name="Woen H.-Y."/>
            <person name="Kwon S.-W."/>
        </authorList>
    </citation>
    <scope>NUCLEOTIDE SEQUENCE</scope>
    <source>
        <strain evidence="1">5116S-3</strain>
        <plasmid evidence="1">unnamed1</plasmid>
    </source>
</reference>
<dbReference type="RefSeq" id="WP_244678431.1">
    <property type="nucleotide sequence ID" value="NZ_CP095047.1"/>
</dbReference>
<evidence type="ECO:0000313" key="2">
    <source>
        <dbReference type="Proteomes" id="UP000831796"/>
    </source>
</evidence>
<geneLocation type="plasmid" evidence="1 2">
    <name>unnamed1</name>
</geneLocation>
<evidence type="ECO:0000313" key="1">
    <source>
        <dbReference type="EMBL" id="UOQ75098.1"/>
    </source>
</evidence>
<dbReference type="AlphaFoldDB" id="A0A8T9QG12"/>
<dbReference type="Proteomes" id="UP000831796">
    <property type="component" value="Plasmid unnamed1"/>
</dbReference>
<name>A0A8T9QG12_9BACT</name>
<keyword evidence="1" id="KW-0614">Plasmid</keyword>
<organism evidence="1 2">
    <name type="scientific">Hymenobacter cellulosilyticus</name>
    <dbReference type="NCBI Taxonomy" id="2932248"/>
    <lineage>
        <taxon>Bacteria</taxon>
        <taxon>Pseudomonadati</taxon>
        <taxon>Bacteroidota</taxon>
        <taxon>Cytophagia</taxon>
        <taxon>Cytophagales</taxon>
        <taxon>Hymenobacteraceae</taxon>
        <taxon>Hymenobacter</taxon>
    </lineage>
</organism>
<dbReference type="EMBL" id="CP095047">
    <property type="protein sequence ID" value="UOQ75098.1"/>
    <property type="molecule type" value="Genomic_DNA"/>
</dbReference>
<protein>
    <submittedName>
        <fullName evidence="1">Uncharacterized protein</fullName>
    </submittedName>
</protein>
<keyword evidence="2" id="KW-1185">Reference proteome</keyword>
<dbReference type="KEGG" id="hcu:MUN79_28905"/>
<gene>
    <name evidence="1" type="ORF">MUN79_28905</name>
</gene>
<dbReference type="InterPro" id="IPR046484">
    <property type="entry name" value="DUF6577"/>
</dbReference>